<evidence type="ECO:0000313" key="4">
    <source>
        <dbReference type="Proteomes" id="UP000221165"/>
    </source>
</evidence>
<dbReference type="PANTHER" id="PTHR11242:SF0">
    <property type="entry name" value="TPR_REGION DOMAIN-CONTAINING PROTEIN"/>
    <property type="match status" value="1"/>
</dbReference>
<dbReference type="InterPro" id="IPR019734">
    <property type="entry name" value="TPR_rpt"/>
</dbReference>
<reference evidence="3 4" key="1">
    <citation type="journal article" date="2017" name="Int. J. Parasitol.">
        <title>The genome of the protozoan parasite Cystoisospora suis and a reverse vaccinology approach to identify vaccine candidates.</title>
        <authorList>
            <person name="Palmieri N."/>
            <person name="Shrestha A."/>
            <person name="Ruttkowski B."/>
            <person name="Beck T."/>
            <person name="Vogl C."/>
            <person name="Tomley F."/>
            <person name="Blake D.P."/>
            <person name="Joachim A."/>
        </authorList>
    </citation>
    <scope>NUCLEOTIDE SEQUENCE [LARGE SCALE GENOMIC DNA]</scope>
    <source>
        <strain evidence="3 4">Wien I</strain>
    </source>
</reference>
<dbReference type="SMART" id="SM00028">
    <property type="entry name" value="TPR"/>
    <property type="match status" value="2"/>
</dbReference>
<organism evidence="3 4">
    <name type="scientific">Cystoisospora suis</name>
    <dbReference type="NCBI Taxonomy" id="483139"/>
    <lineage>
        <taxon>Eukaryota</taxon>
        <taxon>Sar</taxon>
        <taxon>Alveolata</taxon>
        <taxon>Apicomplexa</taxon>
        <taxon>Conoidasida</taxon>
        <taxon>Coccidia</taxon>
        <taxon>Eucoccidiorida</taxon>
        <taxon>Eimeriorina</taxon>
        <taxon>Sarcocystidae</taxon>
        <taxon>Cystoisospora</taxon>
    </lineage>
</organism>
<dbReference type="GeneID" id="94432183"/>
<dbReference type="PANTHER" id="PTHR11242">
    <property type="entry name" value="ARYL HYDROCARBON RECEPTOR INTERACTING PROTEIN RELATED"/>
    <property type="match status" value="1"/>
</dbReference>
<evidence type="ECO:0000256" key="2">
    <source>
        <dbReference type="ARBA" id="ARBA00022803"/>
    </source>
</evidence>
<comment type="caution">
    <text evidence="3">The sequence shown here is derived from an EMBL/GenBank/DDBJ whole genome shotgun (WGS) entry which is preliminary data.</text>
</comment>
<accession>A0A2C6KLG4</accession>
<dbReference type="Proteomes" id="UP000221165">
    <property type="component" value="Unassembled WGS sequence"/>
</dbReference>
<gene>
    <name evidence="3" type="ORF">CSUI_008850</name>
</gene>
<keyword evidence="2" id="KW-0802">TPR repeat</keyword>
<dbReference type="OrthoDB" id="329548at2759"/>
<dbReference type="InterPro" id="IPR011990">
    <property type="entry name" value="TPR-like_helical_dom_sf"/>
</dbReference>
<dbReference type="RefSeq" id="XP_067919049.1">
    <property type="nucleotide sequence ID" value="XM_068068972.1"/>
</dbReference>
<dbReference type="InterPro" id="IPR039663">
    <property type="entry name" value="AIP/AIPL1/TTC9"/>
</dbReference>
<dbReference type="VEuPathDB" id="ToxoDB:CSUI_008850"/>
<keyword evidence="4" id="KW-1185">Reference proteome</keyword>
<dbReference type="AlphaFoldDB" id="A0A2C6KLG4"/>
<dbReference type="Pfam" id="PF13174">
    <property type="entry name" value="TPR_6"/>
    <property type="match status" value="1"/>
</dbReference>
<dbReference type="EMBL" id="MIGC01005091">
    <property type="protein sequence ID" value="PHJ17325.1"/>
    <property type="molecule type" value="Genomic_DNA"/>
</dbReference>
<keyword evidence="1" id="KW-0677">Repeat</keyword>
<protein>
    <submittedName>
        <fullName evidence="3">Tetratricopeptide repeat-containing protein</fullName>
    </submittedName>
</protein>
<sequence>MEQVSLPDVCAEAAQAERQQQILNLLSGKTWQEKLQWGLDTKNTGNSLYQQRRINDAITAYQDCLLALDFGTTVQEQETVQVQLQIPVVLNLAACMLTTKAYERCKALCNVALQLDPNSLKALFRRGMSYYHLGELDAAKADFRQCHILCYGVPPRTAAEEDPEEALKLLATKSTSFRSANSMKDSAAGIPLSPEDLEKFMKKLNYYLHSIAIQEERYTKACQNMFKQPSTGGEPTLQKEESLLPPVEPPLERGVSSTAFQMSPLAIFKCSRCNFCARRAEKNS</sequence>
<dbReference type="SUPFAM" id="SSF48452">
    <property type="entry name" value="TPR-like"/>
    <property type="match status" value="1"/>
</dbReference>
<proteinExistence type="predicted"/>
<dbReference type="Gene3D" id="1.25.40.10">
    <property type="entry name" value="Tetratricopeptide repeat domain"/>
    <property type="match status" value="1"/>
</dbReference>
<evidence type="ECO:0000313" key="3">
    <source>
        <dbReference type="EMBL" id="PHJ17325.1"/>
    </source>
</evidence>
<evidence type="ECO:0000256" key="1">
    <source>
        <dbReference type="ARBA" id="ARBA00022737"/>
    </source>
</evidence>
<name>A0A2C6KLG4_9APIC</name>